<sequence length="68" mass="7759">MPDLKPSWTGEDEQDRGEIDGRRSARCPKLHRCISTTVAARLLDEFLSRRSNDGVSKYGAGFEVSRFW</sequence>
<comment type="caution">
    <text evidence="2">The sequence shown here is derived from an EMBL/GenBank/DDBJ whole genome shotgun (WGS) entry which is preliminary data.</text>
</comment>
<evidence type="ECO:0000256" key="1">
    <source>
        <dbReference type="SAM" id="MobiDB-lite"/>
    </source>
</evidence>
<gene>
    <name evidence="2" type="ORF">C1H46_003849</name>
</gene>
<dbReference type="AlphaFoldDB" id="A0A540NHJ5"/>
<organism evidence="2 3">
    <name type="scientific">Malus baccata</name>
    <name type="common">Siberian crab apple</name>
    <name type="synonym">Pyrus baccata</name>
    <dbReference type="NCBI Taxonomy" id="106549"/>
    <lineage>
        <taxon>Eukaryota</taxon>
        <taxon>Viridiplantae</taxon>
        <taxon>Streptophyta</taxon>
        <taxon>Embryophyta</taxon>
        <taxon>Tracheophyta</taxon>
        <taxon>Spermatophyta</taxon>
        <taxon>Magnoliopsida</taxon>
        <taxon>eudicotyledons</taxon>
        <taxon>Gunneridae</taxon>
        <taxon>Pentapetalae</taxon>
        <taxon>rosids</taxon>
        <taxon>fabids</taxon>
        <taxon>Rosales</taxon>
        <taxon>Rosaceae</taxon>
        <taxon>Amygdaloideae</taxon>
        <taxon>Maleae</taxon>
        <taxon>Malus</taxon>
    </lineage>
</organism>
<feature type="region of interest" description="Disordered" evidence="1">
    <location>
        <begin position="1"/>
        <end position="22"/>
    </location>
</feature>
<protein>
    <submittedName>
        <fullName evidence="2">Uncharacterized protein</fullName>
    </submittedName>
</protein>
<evidence type="ECO:0000313" key="3">
    <source>
        <dbReference type="Proteomes" id="UP000315295"/>
    </source>
</evidence>
<dbReference type="EMBL" id="VIEB01000040">
    <property type="protein sequence ID" value="TQE10511.1"/>
    <property type="molecule type" value="Genomic_DNA"/>
</dbReference>
<keyword evidence="3" id="KW-1185">Reference proteome</keyword>
<accession>A0A540NHJ5</accession>
<proteinExistence type="predicted"/>
<name>A0A540NHJ5_MALBA</name>
<reference evidence="2 3" key="1">
    <citation type="journal article" date="2019" name="G3 (Bethesda)">
        <title>Sequencing of a Wild Apple (Malus baccata) Genome Unravels the Differences Between Cultivated and Wild Apple Species Regarding Disease Resistance and Cold Tolerance.</title>
        <authorList>
            <person name="Chen X."/>
        </authorList>
    </citation>
    <scope>NUCLEOTIDE SEQUENCE [LARGE SCALE GENOMIC DNA]</scope>
    <source>
        <strain evidence="3">cv. Shandingzi</strain>
        <tissue evidence="2">Leaves</tissue>
    </source>
</reference>
<dbReference type="Proteomes" id="UP000315295">
    <property type="component" value="Unassembled WGS sequence"/>
</dbReference>
<evidence type="ECO:0000313" key="2">
    <source>
        <dbReference type="EMBL" id="TQE10511.1"/>
    </source>
</evidence>